<evidence type="ECO:0000259" key="4">
    <source>
        <dbReference type="PROSITE" id="PS50977"/>
    </source>
</evidence>
<protein>
    <submittedName>
        <fullName evidence="5">TetR/AcrR family transcriptional regulator</fullName>
    </submittedName>
</protein>
<dbReference type="PROSITE" id="PS50977">
    <property type="entry name" value="HTH_TETR_2"/>
    <property type="match status" value="1"/>
</dbReference>
<evidence type="ECO:0000256" key="2">
    <source>
        <dbReference type="PROSITE-ProRule" id="PRU00335"/>
    </source>
</evidence>
<keyword evidence="1 2" id="KW-0238">DNA-binding</keyword>
<name>A0A4Z0ND51_9HYPH</name>
<dbReference type="InterPro" id="IPR039536">
    <property type="entry name" value="TetR_C_Proteobacteria"/>
</dbReference>
<dbReference type="Gene3D" id="1.10.357.10">
    <property type="entry name" value="Tetracycline Repressor, domain 2"/>
    <property type="match status" value="1"/>
</dbReference>
<reference evidence="5 6" key="1">
    <citation type="submission" date="2019-04" db="EMBL/GenBank/DDBJ databases">
        <authorList>
            <person name="Feng G."/>
            <person name="Zhu H."/>
        </authorList>
    </citation>
    <scope>NUCLEOTIDE SEQUENCE [LARGE SCALE GENOMIC DNA]</scope>
    <source>
        <strain evidence="5 6">6HR-1</strain>
    </source>
</reference>
<feature type="region of interest" description="Disordered" evidence="3">
    <location>
        <begin position="1"/>
        <end position="20"/>
    </location>
</feature>
<organism evidence="5 6">
    <name type="scientific">Methylobacterium nonmethylotrophicum</name>
    <dbReference type="NCBI Taxonomy" id="1141884"/>
    <lineage>
        <taxon>Bacteria</taxon>
        <taxon>Pseudomonadati</taxon>
        <taxon>Pseudomonadota</taxon>
        <taxon>Alphaproteobacteria</taxon>
        <taxon>Hyphomicrobiales</taxon>
        <taxon>Methylobacteriaceae</taxon>
        <taxon>Methylobacterium</taxon>
    </lineage>
</organism>
<evidence type="ECO:0000256" key="3">
    <source>
        <dbReference type="SAM" id="MobiDB-lite"/>
    </source>
</evidence>
<dbReference type="InterPro" id="IPR036271">
    <property type="entry name" value="Tet_transcr_reg_TetR-rel_C_sf"/>
</dbReference>
<accession>A0A4Z0ND51</accession>
<dbReference type="InterPro" id="IPR001647">
    <property type="entry name" value="HTH_TetR"/>
</dbReference>
<evidence type="ECO:0000313" key="5">
    <source>
        <dbReference type="EMBL" id="TGD92364.1"/>
    </source>
</evidence>
<feature type="domain" description="HTH tetR-type" evidence="4">
    <location>
        <begin position="21"/>
        <end position="84"/>
    </location>
</feature>
<sequence>MYKKRLGGGKAVTRPRGARNRAYEEQRLALAGRLRERLGNAQGAQPSLGELAKAAGVSVATLRHYFGDRDGIVSAVLALHAAQGAEHLEVLRRPSGDFATSVRDAADYITLGLAQPAVAELHVLGLAEGLGHPRTGPAYLAEILEPVLQAVEERFQSHIAAGDMRPVDPRAAALSLVAPLLLARLHQGWLGGCSLRPLDTDPALAQHVEAFVRAYRG</sequence>
<dbReference type="SUPFAM" id="SSF46689">
    <property type="entry name" value="Homeodomain-like"/>
    <property type="match status" value="1"/>
</dbReference>
<dbReference type="SUPFAM" id="SSF48498">
    <property type="entry name" value="Tetracyclin repressor-like, C-terminal domain"/>
    <property type="match status" value="1"/>
</dbReference>
<evidence type="ECO:0000256" key="1">
    <source>
        <dbReference type="ARBA" id="ARBA00023125"/>
    </source>
</evidence>
<gene>
    <name evidence="5" type="ORF">EU555_34755</name>
</gene>
<dbReference type="Pfam" id="PF00440">
    <property type="entry name" value="TetR_N"/>
    <property type="match status" value="1"/>
</dbReference>
<feature type="DNA-binding region" description="H-T-H motif" evidence="2">
    <location>
        <begin position="47"/>
        <end position="66"/>
    </location>
</feature>
<dbReference type="GO" id="GO:0003677">
    <property type="term" value="F:DNA binding"/>
    <property type="evidence" value="ECO:0007669"/>
    <property type="project" value="UniProtKB-UniRule"/>
</dbReference>
<dbReference type="InterPro" id="IPR009057">
    <property type="entry name" value="Homeodomain-like_sf"/>
</dbReference>
<comment type="caution">
    <text evidence="5">The sequence shown here is derived from an EMBL/GenBank/DDBJ whole genome shotgun (WGS) entry which is preliminary data.</text>
</comment>
<keyword evidence="6" id="KW-1185">Reference proteome</keyword>
<evidence type="ECO:0000313" key="6">
    <source>
        <dbReference type="Proteomes" id="UP000297535"/>
    </source>
</evidence>
<dbReference type="EMBL" id="SRLB01000062">
    <property type="protein sequence ID" value="TGD92364.1"/>
    <property type="molecule type" value="Genomic_DNA"/>
</dbReference>
<dbReference type="Proteomes" id="UP000297535">
    <property type="component" value="Unassembled WGS sequence"/>
</dbReference>
<dbReference type="AlphaFoldDB" id="A0A4Z0ND51"/>
<dbReference type="OrthoDB" id="7914379at2"/>
<proteinExistence type="predicted"/>
<dbReference type="Pfam" id="PF14246">
    <property type="entry name" value="TetR_C_7"/>
    <property type="match status" value="1"/>
</dbReference>